<accession>A0A1E7DRN3</accession>
<sequence>MTTEQLKVLSFIKYFSGAGCIIGASIFIISLFASGLNEGFMMSIVGATILVSSMWVFGIGLMFVLIENLSARRQNINQ</sequence>
<dbReference type="RefSeq" id="WP_069937662.1">
    <property type="nucleotide sequence ID" value="NZ_MAMP01000012.1"/>
</dbReference>
<evidence type="ECO:0000313" key="2">
    <source>
        <dbReference type="EMBL" id="OES45665.1"/>
    </source>
</evidence>
<dbReference type="EMBL" id="MAMP01000012">
    <property type="protein sequence ID" value="OES45665.1"/>
    <property type="molecule type" value="Genomic_DNA"/>
</dbReference>
<name>A0A1E7DRN3_9BACI</name>
<protein>
    <submittedName>
        <fullName evidence="2">Uncharacterized protein</fullName>
    </submittedName>
</protein>
<keyword evidence="3" id="KW-1185">Reference proteome</keyword>
<dbReference type="AlphaFoldDB" id="A0A1E7DRN3"/>
<proteinExistence type="predicted"/>
<keyword evidence="1" id="KW-0812">Transmembrane</keyword>
<keyword evidence="1" id="KW-1133">Transmembrane helix</keyword>
<feature type="transmembrane region" description="Helical" evidence="1">
    <location>
        <begin position="12"/>
        <end position="34"/>
    </location>
</feature>
<dbReference type="OrthoDB" id="2970586at2"/>
<dbReference type="Proteomes" id="UP000095658">
    <property type="component" value="Unassembled WGS sequence"/>
</dbReference>
<gene>
    <name evidence="2" type="ORF">BA724_02305</name>
</gene>
<feature type="transmembrane region" description="Helical" evidence="1">
    <location>
        <begin position="40"/>
        <end position="66"/>
    </location>
</feature>
<keyword evidence="1" id="KW-0472">Membrane</keyword>
<evidence type="ECO:0000313" key="3">
    <source>
        <dbReference type="Proteomes" id="UP000095658"/>
    </source>
</evidence>
<evidence type="ECO:0000256" key="1">
    <source>
        <dbReference type="SAM" id="Phobius"/>
    </source>
</evidence>
<comment type="caution">
    <text evidence="2">The sequence shown here is derived from an EMBL/GenBank/DDBJ whole genome shotgun (WGS) entry which is preliminary data.</text>
</comment>
<reference evidence="2 3" key="1">
    <citation type="submission" date="2016-06" db="EMBL/GenBank/DDBJ databases">
        <title>Domibacillus iocasae genome sequencing.</title>
        <authorList>
            <person name="Verma A."/>
            <person name="Pal Y."/>
            <person name="Ojha A.K."/>
            <person name="Krishnamurthi S."/>
        </authorList>
    </citation>
    <scope>NUCLEOTIDE SEQUENCE [LARGE SCALE GENOMIC DNA]</scope>
    <source>
        <strain evidence="2 3">DSM 29979</strain>
    </source>
</reference>
<organism evidence="2 3">
    <name type="scientific">Domibacillus iocasae</name>
    <dbReference type="NCBI Taxonomy" id="1714016"/>
    <lineage>
        <taxon>Bacteria</taxon>
        <taxon>Bacillati</taxon>
        <taxon>Bacillota</taxon>
        <taxon>Bacilli</taxon>
        <taxon>Bacillales</taxon>
        <taxon>Bacillaceae</taxon>
        <taxon>Domibacillus</taxon>
    </lineage>
</organism>